<comment type="catalytic activity">
    <reaction evidence="4">
        <text>an anthocyanidin + UDP-alpha-D-glucose + H(+) = an anthocyanidin 3-O-beta-D-glucoside + UDP</text>
        <dbReference type="Rhea" id="RHEA:20093"/>
        <dbReference type="ChEBI" id="CHEBI:15378"/>
        <dbReference type="ChEBI" id="CHEBI:16307"/>
        <dbReference type="ChEBI" id="CHEBI:58223"/>
        <dbReference type="ChEBI" id="CHEBI:58885"/>
        <dbReference type="ChEBI" id="CHEBI:143576"/>
        <dbReference type="EC" id="2.4.1.115"/>
    </reaction>
</comment>
<evidence type="ECO:0000256" key="3">
    <source>
        <dbReference type="ARBA" id="ARBA00022679"/>
    </source>
</evidence>
<comment type="pathway">
    <text evidence="1">Pigment biosynthesis; anthocyanin biosynthesis.</text>
</comment>
<name>I2BH14_LINUS</name>
<gene>
    <name evidence="7" type="primary">UGT71A25</name>
</gene>
<dbReference type="SUPFAM" id="SSF53756">
    <property type="entry name" value="UDP-Glycosyltransferase/glycogen phosphorylase"/>
    <property type="match status" value="1"/>
</dbReference>
<dbReference type="GO" id="GO:0047213">
    <property type="term" value="F:anthocyanidin 3-O-glucosyltransferase activity"/>
    <property type="evidence" value="ECO:0007669"/>
    <property type="project" value="UniProtKB-EC"/>
</dbReference>
<dbReference type="AlphaFoldDB" id="I2BH14"/>
<keyword evidence="5" id="KW-0328">Glycosyltransferase</keyword>
<evidence type="ECO:0000256" key="6">
    <source>
        <dbReference type="RuleBase" id="RU362057"/>
    </source>
</evidence>
<sequence length="467" mass="51666">MEEKQQQQQLVFIPSPGVGHLVSMVELAKLLVHRYSTLSVSLLIITSPANGNLTSRYIESLSSDLTPQIKLVNLPHLDQPSSFLSIFESQKPRVTEAVSASLSNPTSPRLAGFVLDMFCASMLEVADEFSVPSYIFFTSGAAFLGFMFRIQSLHDEEGYDVTESEETELVIPSYSNPVPRKVFPSTVRKKEWVDVLYKLARDFRKTKGILVNTVKEVESYAIDSLSRGLNPNIYPVGPILNLKGDTSSPSSSSGGNDVIQWLDEQPESSVVFLCFGSMGAFGEEQVKEIASALEKSGLRFLWSLRRRSEKEAGWVSPTDYDDVSEVLPEGFLDRTADVGKVIGWAPQTAVLAHRAVGGFVSHCGWNSTLESIWFGVPMATWPMYAEQQINAFLVVKELGMGTEIKMDYRVESGDVVKAEEIERGIRSLMDKDCGLKKKVEELRGRIREAFADGGSSSSSIAQFIQDL</sequence>
<dbReference type="Pfam" id="PF00201">
    <property type="entry name" value="UDPGT"/>
    <property type="match status" value="1"/>
</dbReference>
<dbReference type="GO" id="GO:0009718">
    <property type="term" value="P:anthocyanin-containing compound biosynthetic process"/>
    <property type="evidence" value="ECO:0007669"/>
    <property type="project" value="UniProtKB-UniPathway"/>
</dbReference>
<dbReference type="EC" id="2.4.1.-" evidence="6"/>
<organism evidence="7">
    <name type="scientific">Linum usitatissimum</name>
    <name type="common">Flax</name>
    <name type="synonym">Linum humile</name>
    <dbReference type="NCBI Taxonomy" id="4006"/>
    <lineage>
        <taxon>Eukaryota</taxon>
        <taxon>Viridiplantae</taxon>
        <taxon>Streptophyta</taxon>
        <taxon>Embryophyta</taxon>
        <taxon>Tracheophyta</taxon>
        <taxon>Spermatophyta</taxon>
        <taxon>Magnoliopsida</taxon>
        <taxon>eudicotyledons</taxon>
        <taxon>Gunneridae</taxon>
        <taxon>Pentapetalae</taxon>
        <taxon>rosids</taxon>
        <taxon>fabids</taxon>
        <taxon>Malpighiales</taxon>
        <taxon>Linaceae</taxon>
        <taxon>Linum</taxon>
    </lineage>
</organism>
<dbReference type="PROSITE" id="PS00375">
    <property type="entry name" value="UDPGT"/>
    <property type="match status" value="1"/>
</dbReference>
<evidence type="ECO:0000256" key="2">
    <source>
        <dbReference type="ARBA" id="ARBA00009995"/>
    </source>
</evidence>
<evidence type="ECO:0000313" key="7">
    <source>
        <dbReference type="EMBL" id="AFJ52910.1"/>
    </source>
</evidence>
<dbReference type="PANTHER" id="PTHR48048">
    <property type="entry name" value="GLYCOSYLTRANSFERASE"/>
    <property type="match status" value="1"/>
</dbReference>
<evidence type="ECO:0000256" key="1">
    <source>
        <dbReference type="ARBA" id="ARBA00004935"/>
    </source>
</evidence>
<proteinExistence type="inferred from homology"/>
<dbReference type="EMBL" id="JN088283">
    <property type="protein sequence ID" value="AFJ52910.1"/>
    <property type="molecule type" value="Genomic_DNA"/>
</dbReference>
<protein>
    <recommendedName>
        <fullName evidence="6">Glycosyltransferase</fullName>
        <ecNumber evidence="6">2.4.1.-</ecNumber>
    </recommendedName>
</protein>
<dbReference type="UniPathway" id="UPA00009"/>
<evidence type="ECO:0000256" key="5">
    <source>
        <dbReference type="RuleBase" id="RU003718"/>
    </source>
</evidence>
<keyword evidence="3 5" id="KW-0808">Transferase</keyword>
<accession>I2BH14</accession>
<dbReference type="InterPro" id="IPR035595">
    <property type="entry name" value="UDP_glycos_trans_CS"/>
</dbReference>
<dbReference type="InterPro" id="IPR050481">
    <property type="entry name" value="UDP-glycosyltransf_plant"/>
</dbReference>
<dbReference type="CDD" id="cd03784">
    <property type="entry name" value="GT1_Gtf-like"/>
    <property type="match status" value="1"/>
</dbReference>
<dbReference type="PANTHER" id="PTHR48048:SF45">
    <property type="entry name" value="GLYCOSYLTRANSFERASE"/>
    <property type="match status" value="1"/>
</dbReference>
<reference evidence="7" key="1">
    <citation type="journal article" date="2012" name="BMC Genomics">
        <title>Phylogenomic analysis of UDP glycosyltransferase 1 multigene family in Linum usitatissimum identified genes with varied expression patterns.</title>
        <authorList>
            <person name="Barvkar V.T."/>
            <person name="Pardeshi V.C."/>
            <person name="Kale S.M."/>
            <person name="Kadoo N.Y."/>
            <person name="Gupta V.S."/>
        </authorList>
    </citation>
    <scope>NUCLEOTIDE SEQUENCE</scope>
</reference>
<evidence type="ECO:0000256" key="4">
    <source>
        <dbReference type="ARBA" id="ARBA00047606"/>
    </source>
</evidence>
<comment type="similarity">
    <text evidence="2 5">Belongs to the UDP-glycosyltransferase family.</text>
</comment>
<dbReference type="FunFam" id="3.40.50.2000:FF:000056">
    <property type="entry name" value="Glycosyltransferase"/>
    <property type="match status" value="1"/>
</dbReference>
<dbReference type="InterPro" id="IPR002213">
    <property type="entry name" value="UDP_glucos_trans"/>
</dbReference>
<dbReference type="Gene3D" id="3.40.50.2000">
    <property type="entry name" value="Glycogen Phosphorylase B"/>
    <property type="match status" value="2"/>
</dbReference>